<dbReference type="SUPFAM" id="SSF81345">
    <property type="entry name" value="ABC transporter involved in vitamin B12 uptake, BtuC"/>
    <property type="match status" value="1"/>
</dbReference>
<dbReference type="GO" id="GO:0033214">
    <property type="term" value="P:siderophore-iron import into cell"/>
    <property type="evidence" value="ECO:0007669"/>
    <property type="project" value="TreeGrafter"/>
</dbReference>
<dbReference type="FunFam" id="1.10.3470.10:FF:000001">
    <property type="entry name" value="Vitamin B12 ABC transporter permease BtuC"/>
    <property type="match status" value="1"/>
</dbReference>
<reference evidence="9 10" key="1">
    <citation type="submission" date="2018-04" db="EMBL/GenBank/DDBJ databases">
        <title>Denitrifier Microvirgula.</title>
        <authorList>
            <person name="Anderson E."/>
            <person name="Jang J."/>
            <person name="Ishii S."/>
        </authorList>
    </citation>
    <scope>NUCLEOTIDE SEQUENCE [LARGE SCALE GENOMIC DNA]</scope>
    <source>
        <strain evidence="9 10">BE2.4</strain>
    </source>
</reference>
<feature type="transmembrane region" description="Helical" evidence="8">
    <location>
        <begin position="152"/>
        <end position="178"/>
    </location>
</feature>
<evidence type="ECO:0000256" key="3">
    <source>
        <dbReference type="ARBA" id="ARBA00022448"/>
    </source>
</evidence>
<comment type="subcellular location">
    <subcellularLocation>
        <location evidence="1">Cell membrane</location>
        <topology evidence="1">Multi-pass membrane protein</topology>
    </subcellularLocation>
</comment>
<feature type="transmembrane region" description="Helical" evidence="8">
    <location>
        <begin position="314"/>
        <end position="332"/>
    </location>
</feature>
<dbReference type="EMBL" id="CP028519">
    <property type="protein sequence ID" value="AVY95401.1"/>
    <property type="molecule type" value="Genomic_DNA"/>
</dbReference>
<keyword evidence="5 8" id="KW-0812">Transmembrane</keyword>
<feature type="transmembrane region" description="Helical" evidence="8">
    <location>
        <begin position="243"/>
        <end position="272"/>
    </location>
</feature>
<evidence type="ECO:0000256" key="6">
    <source>
        <dbReference type="ARBA" id="ARBA00022989"/>
    </source>
</evidence>
<dbReference type="PANTHER" id="PTHR30472:SF70">
    <property type="entry name" value="MOLYBDATE IMPORT SYSTEM PERMEASE PROTEIN MOLB"/>
    <property type="match status" value="1"/>
</dbReference>
<name>A0A2S0PDG3_9NEIS</name>
<feature type="transmembrane region" description="Helical" evidence="8">
    <location>
        <begin position="124"/>
        <end position="146"/>
    </location>
</feature>
<comment type="similarity">
    <text evidence="2">Belongs to the binding-protein-dependent transport system permease family. FecCD subfamily.</text>
</comment>
<sequence>MSGNECLPGRWLWPGLVLALLGTLGVSLGIGRFPVPWSQAAAALFGLDPGFGIHWHDTQQIVVRTVRLPRVLSAACAGGGLALAGAALQGIFRNPLVGPHVIGLSSGASLGGALAILCGWSTLLMIVASGLSAALALAVVLLLARVRGQTPVLMLVLAGIVTGALFAALTSMTVFLADPDRSLPGIVFWLMGSYASSDWTTLAVLATCLLVCALLLLPLGWRINILSLGDDDARLHGMPVESLRLLILAACCVMIAGQVSVSGIVGWIGLVVPHLARMMVGADHRRLLPAALLLGATFSVLADDIARTLTAAEIPLGIVTALLGAPVFALILRRRARRGWSED</sequence>
<dbReference type="Proteomes" id="UP000244173">
    <property type="component" value="Chromosome"/>
</dbReference>
<evidence type="ECO:0000313" key="9">
    <source>
        <dbReference type="EMBL" id="AVY95401.1"/>
    </source>
</evidence>
<evidence type="ECO:0000256" key="4">
    <source>
        <dbReference type="ARBA" id="ARBA00022475"/>
    </source>
</evidence>
<keyword evidence="10" id="KW-1185">Reference proteome</keyword>
<dbReference type="RefSeq" id="WP_051528932.1">
    <property type="nucleotide sequence ID" value="NZ_CP028519.1"/>
</dbReference>
<dbReference type="GO" id="GO:0022857">
    <property type="term" value="F:transmembrane transporter activity"/>
    <property type="evidence" value="ECO:0007669"/>
    <property type="project" value="InterPro"/>
</dbReference>
<dbReference type="OrthoDB" id="9782305at2"/>
<keyword evidence="4" id="KW-1003">Cell membrane</keyword>
<accession>A0A2S0PDG3</accession>
<dbReference type="AlphaFoldDB" id="A0A2S0PDG3"/>
<evidence type="ECO:0000256" key="8">
    <source>
        <dbReference type="SAM" id="Phobius"/>
    </source>
</evidence>
<evidence type="ECO:0000313" key="10">
    <source>
        <dbReference type="Proteomes" id="UP000244173"/>
    </source>
</evidence>
<keyword evidence="3" id="KW-0813">Transport</keyword>
<gene>
    <name evidence="9" type="ORF">DAI18_16130</name>
</gene>
<dbReference type="CDD" id="cd06550">
    <property type="entry name" value="TM_ABC_iron-siderophores_like"/>
    <property type="match status" value="1"/>
</dbReference>
<dbReference type="Gene3D" id="1.10.3470.10">
    <property type="entry name" value="ABC transporter involved in vitamin B12 uptake, BtuC"/>
    <property type="match status" value="1"/>
</dbReference>
<dbReference type="PANTHER" id="PTHR30472">
    <property type="entry name" value="FERRIC ENTEROBACTIN TRANSPORT SYSTEM PERMEASE PROTEIN"/>
    <property type="match status" value="1"/>
</dbReference>
<evidence type="ECO:0000256" key="1">
    <source>
        <dbReference type="ARBA" id="ARBA00004651"/>
    </source>
</evidence>
<keyword evidence="7 8" id="KW-0472">Membrane</keyword>
<feature type="transmembrane region" description="Helical" evidence="8">
    <location>
        <begin position="12"/>
        <end position="30"/>
    </location>
</feature>
<organism evidence="9 10">
    <name type="scientific">Microvirgula aerodenitrificans</name>
    <dbReference type="NCBI Taxonomy" id="57480"/>
    <lineage>
        <taxon>Bacteria</taxon>
        <taxon>Pseudomonadati</taxon>
        <taxon>Pseudomonadota</taxon>
        <taxon>Betaproteobacteria</taxon>
        <taxon>Neisseriales</taxon>
        <taxon>Aquaspirillaceae</taxon>
        <taxon>Microvirgula</taxon>
    </lineage>
</organism>
<proteinExistence type="inferred from homology"/>
<dbReference type="Pfam" id="PF01032">
    <property type="entry name" value="FecCD"/>
    <property type="match status" value="1"/>
</dbReference>
<feature type="transmembrane region" description="Helical" evidence="8">
    <location>
        <begin position="71"/>
        <end position="92"/>
    </location>
</feature>
<keyword evidence="6 8" id="KW-1133">Transmembrane helix</keyword>
<evidence type="ECO:0000256" key="2">
    <source>
        <dbReference type="ARBA" id="ARBA00007935"/>
    </source>
</evidence>
<feature type="transmembrane region" description="Helical" evidence="8">
    <location>
        <begin position="199"/>
        <end position="223"/>
    </location>
</feature>
<evidence type="ECO:0000256" key="5">
    <source>
        <dbReference type="ARBA" id="ARBA00022692"/>
    </source>
</evidence>
<dbReference type="STRING" id="1122240.GCA_000620105_02712"/>
<dbReference type="GO" id="GO:0005886">
    <property type="term" value="C:plasma membrane"/>
    <property type="evidence" value="ECO:0007669"/>
    <property type="project" value="UniProtKB-SubCell"/>
</dbReference>
<evidence type="ECO:0000256" key="7">
    <source>
        <dbReference type="ARBA" id="ARBA00023136"/>
    </source>
</evidence>
<dbReference type="InterPro" id="IPR000522">
    <property type="entry name" value="ABC_transptr_permease_BtuC"/>
</dbReference>
<dbReference type="KEGG" id="maer:DAI18_16130"/>
<protein>
    <submittedName>
        <fullName evidence="9">Iron ABC transporter permease</fullName>
    </submittedName>
</protein>
<dbReference type="InterPro" id="IPR037294">
    <property type="entry name" value="ABC_BtuC-like"/>
</dbReference>